<dbReference type="EMBL" id="CP055898">
    <property type="protein sequence ID" value="QKX53472.1"/>
    <property type="molecule type" value="Genomic_DNA"/>
</dbReference>
<dbReference type="SUPFAM" id="SSF52821">
    <property type="entry name" value="Rhodanese/Cell cycle control phosphatase"/>
    <property type="match status" value="1"/>
</dbReference>
<dbReference type="GO" id="GO:0005739">
    <property type="term" value="C:mitochondrion"/>
    <property type="evidence" value="ECO:0007669"/>
    <property type="project" value="TreeGrafter"/>
</dbReference>
<sequence>MSAIQSSVASLARRGASSSLRTASRHSIVSSSSSSSRSRLLCTAVSPAAGLNAANSITKSLNNNNYKLWNSPLRQYRNYSSQDDQLKQIGFEDINTRVTADPSSSASNLILIDVREPAELSSTGIIPGAVSVPLASQPDAYFLSPDEFETRFGFPKPGSEQGIISKKKEIVFYCKAGVRARAAAQLAVQSGYDAASVRVYDGSWLDWMDKGGKVDKWEGNE</sequence>
<protein>
    <recommendedName>
        <fullName evidence="1">Rhodanese domain-containing protein</fullName>
    </recommendedName>
</protein>
<dbReference type="PANTHER" id="PTHR44086:SF10">
    <property type="entry name" value="THIOSULFATE SULFURTRANSFERASE_RHODANESE-LIKE DOMAIN-CONTAINING PROTEIN 3"/>
    <property type="match status" value="1"/>
</dbReference>
<dbReference type="Gene3D" id="3.40.250.10">
    <property type="entry name" value="Rhodanese-like domain"/>
    <property type="match status" value="1"/>
</dbReference>
<dbReference type="OrthoDB" id="566238at2759"/>
<dbReference type="Proteomes" id="UP000509510">
    <property type="component" value="Chromosome I"/>
</dbReference>
<reference evidence="3" key="1">
    <citation type="submission" date="2020-06" db="EMBL/GenBank/DDBJ databases">
        <title>A chromosome-scale genome assembly of Talaromyces rugulosus W13939.</title>
        <authorList>
            <person name="Wang B."/>
            <person name="Guo L."/>
            <person name="Ye K."/>
            <person name="Wang L."/>
        </authorList>
    </citation>
    <scope>NUCLEOTIDE SEQUENCE [LARGE SCALE GENOMIC DNA]</scope>
    <source>
        <strain evidence="3">W13939</strain>
    </source>
</reference>
<dbReference type="KEGG" id="trg:TRUGW13939_00551"/>
<dbReference type="PANTHER" id="PTHR44086">
    <property type="entry name" value="THIOSULFATE SULFURTRANSFERASE RDL2, MITOCHONDRIAL-RELATED"/>
    <property type="match status" value="1"/>
</dbReference>
<feature type="domain" description="Rhodanese" evidence="1">
    <location>
        <begin position="105"/>
        <end position="216"/>
    </location>
</feature>
<dbReference type="InterPro" id="IPR001763">
    <property type="entry name" value="Rhodanese-like_dom"/>
</dbReference>
<organism evidence="2 3">
    <name type="scientific">Talaromyces rugulosus</name>
    <name type="common">Penicillium rugulosum</name>
    <dbReference type="NCBI Taxonomy" id="121627"/>
    <lineage>
        <taxon>Eukaryota</taxon>
        <taxon>Fungi</taxon>
        <taxon>Dikarya</taxon>
        <taxon>Ascomycota</taxon>
        <taxon>Pezizomycotina</taxon>
        <taxon>Eurotiomycetes</taxon>
        <taxon>Eurotiomycetidae</taxon>
        <taxon>Eurotiales</taxon>
        <taxon>Trichocomaceae</taxon>
        <taxon>Talaromyces</taxon>
        <taxon>Talaromyces sect. Islandici</taxon>
    </lineage>
</organism>
<dbReference type="GO" id="GO:0004792">
    <property type="term" value="F:thiosulfate-cyanide sulfurtransferase activity"/>
    <property type="evidence" value="ECO:0007669"/>
    <property type="project" value="TreeGrafter"/>
</dbReference>
<dbReference type="Pfam" id="PF00581">
    <property type="entry name" value="Rhodanese"/>
    <property type="match status" value="1"/>
</dbReference>
<dbReference type="CDD" id="cd01519">
    <property type="entry name" value="RHOD_HSP67B2"/>
    <property type="match status" value="1"/>
</dbReference>
<proteinExistence type="predicted"/>
<evidence type="ECO:0000259" key="1">
    <source>
        <dbReference type="PROSITE" id="PS50206"/>
    </source>
</evidence>
<dbReference type="GeneID" id="55988064"/>
<evidence type="ECO:0000313" key="3">
    <source>
        <dbReference type="Proteomes" id="UP000509510"/>
    </source>
</evidence>
<dbReference type="AlphaFoldDB" id="A0A7H8QIK3"/>
<dbReference type="SMART" id="SM00450">
    <property type="entry name" value="RHOD"/>
    <property type="match status" value="1"/>
</dbReference>
<gene>
    <name evidence="2" type="ORF">TRUGW13939_00551</name>
</gene>
<name>A0A7H8QIK3_TALRU</name>
<dbReference type="RefSeq" id="XP_035339651.1">
    <property type="nucleotide sequence ID" value="XM_035483758.1"/>
</dbReference>
<accession>A0A7H8QIK3</accession>
<evidence type="ECO:0000313" key="2">
    <source>
        <dbReference type="EMBL" id="QKX53472.1"/>
    </source>
</evidence>
<dbReference type="InterPro" id="IPR036873">
    <property type="entry name" value="Rhodanese-like_dom_sf"/>
</dbReference>
<dbReference type="PROSITE" id="PS50206">
    <property type="entry name" value="RHODANESE_3"/>
    <property type="match status" value="1"/>
</dbReference>
<keyword evidence="3" id="KW-1185">Reference proteome</keyword>